<comment type="caution">
    <text evidence="2">The sequence shown here is derived from an EMBL/GenBank/DDBJ whole genome shotgun (WGS) entry which is preliminary data.</text>
</comment>
<organism evidence="2 3">
    <name type="scientific">Tropilaelaps mercedesae</name>
    <dbReference type="NCBI Taxonomy" id="418985"/>
    <lineage>
        <taxon>Eukaryota</taxon>
        <taxon>Metazoa</taxon>
        <taxon>Ecdysozoa</taxon>
        <taxon>Arthropoda</taxon>
        <taxon>Chelicerata</taxon>
        <taxon>Arachnida</taxon>
        <taxon>Acari</taxon>
        <taxon>Parasitiformes</taxon>
        <taxon>Mesostigmata</taxon>
        <taxon>Gamasina</taxon>
        <taxon>Dermanyssoidea</taxon>
        <taxon>Laelapidae</taxon>
        <taxon>Tropilaelaps</taxon>
    </lineage>
</organism>
<proteinExistence type="predicted"/>
<keyword evidence="3" id="KW-1185">Reference proteome</keyword>
<evidence type="ECO:0000313" key="3">
    <source>
        <dbReference type="Proteomes" id="UP000192247"/>
    </source>
</evidence>
<evidence type="ECO:0000313" key="2">
    <source>
        <dbReference type="EMBL" id="OQR80033.1"/>
    </source>
</evidence>
<dbReference type="EMBL" id="MNPL01000419">
    <property type="protein sequence ID" value="OQR80033.1"/>
    <property type="molecule type" value="Genomic_DNA"/>
</dbReference>
<accession>A0A1V9Y2X6</accession>
<sequence length="53" mass="5478">MKAKVRMSITGTQNGTGPSGDDRGLGVTDLAEDRARKSLAESALYGDSPSPPD</sequence>
<feature type="region of interest" description="Disordered" evidence="1">
    <location>
        <begin position="1"/>
        <end position="53"/>
    </location>
</feature>
<reference evidence="2 3" key="1">
    <citation type="journal article" date="2017" name="Gigascience">
        <title>Draft genome of the honey bee ectoparasitic mite, Tropilaelaps mercedesae, is shaped by the parasitic life history.</title>
        <authorList>
            <person name="Dong X."/>
            <person name="Armstrong S.D."/>
            <person name="Xia D."/>
            <person name="Makepeace B.L."/>
            <person name="Darby A.C."/>
            <person name="Kadowaki T."/>
        </authorList>
    </citation>
    <scope>NUCLEOTIDE SEQUENCE [LARGE SCALE GENOMIC DNA]</scope>
    <source>
        <strain evidence="2">Wuxi-XJTLU</strain>
    </source>
</reference>
<name>A0A1V9Y2X6_9ACAR</name>
<dbReference type="InParanoid" id="A0A1V9Y2X6"/>
<gene>
    <name evidence="2" type="ORF">BIW11_02457</name>
</gene>
<evidence type="ECO:0000256" key="1">
    <source>
        <dbReference type="SAM" id="MobiDB-lite"/>
    </source>
</evidence>
<dbReference type="AlphaFoldDB" id="A0A1V9Y2X6"/>
<protein>
    <submittedName>
        <fullName evidence="2">Uncharacterized protein</fullName>
    </submittedName>
</protein>
<dbReference type="Proteomes" id="UP000192247">
    <property type="component" value="Unassembled WGS sequence"/>
</dbReference>